<feature type="transmembrane region" description="Helical" evidence="1">
    <location>
        <begin position="122"/>
        <end position="145"/>
    </location>
</feature>
<dbReference type="STRING" id="375.BKD09_RS32150"/>
<feature type="transmembrane region" description="Helical" evidence="1">
    <location>
        <begin position="187"/>
        <end position="207"/>
    </location>
</feature>
<comment type="caution">
    <text evidence="2">The sequence shown here is derived from an EMBL/GenBank/DDBJ whole genome shotgun (WGS) entry which is preliminary data.</text>
</comment>
<evidence type="ECO:0000313" key="3">
    <source>
        <dbReference type="Proteomes" id="UP000030377"/>
    </source>
</evidence>
<keyword evidence="1" id="KW-1133">Transmembrane helix</keyword>
<protein>
    <submittedName>
        <fullName evidence="2">Membrane protein</fullName>
    </submittedName>
</protein>
<reference evidence="2 3" key="1">
    <citation type="submission" date="2014-09" db="EMBL/GenBank/DDBJ databases">
        <title>Draft genome of Bradyrhizobium japonicum Is-34.</title>
        <authorList>
            <person name="Tsurumaru H."/>
            <person name="Yamakawa T."/>
            <person name="Hashimoto S."/>
            <person name="Okizaki K."/>
            <person name="Kanesaki Y."/>
            <person name="Yoshikawa H."/>
            <person name="Yajima S."/>
        </authorList>
    </citation>
    <scope>NUCLEOTIDE SEQUENCE [LARGE SCALE GENOMIC DNA]</scope>
    <source>
        <strain evidence="2 3">Is-34</strain>
    </source>
</reference>
<keyword evidence="1" id="KW-0472">Membrane</keyword>
<feature type="transmembrane region" description="Helical" evidence="1">
    <location>
        <begin position="95"/>
        <end position="115"/>
    </location>
</feature>
<feature type="transmembrane region" description="Helical" evidence="1">
    <location>
        <begin position="219"/>
        <end position="242"/>
    </location>
</feature>
<evidence type="ECO:0000256" key="1">
    <source>
        <dbReference type="SAM" id="Phobius"/>
    </source>
</evidence>
<dbReference type="RefSeq" id="WP_028160395.1">
    <property type="nucleotide sequence ID" value="NZ_CP081350.1"/>
</dbReference>
<sequence length="307" mass="31274">MRSSLLHFIPRGPTLLALGVLLGLAFPALADLARPLMPTTIFLIVLGTLLRIDSQAVVATLRRPSLSVLLPAVVMVACPLVIGVAGHALNLGPEIALAAVLAVSAPPSSGTAAVARMLGLDGAVPLVVTVLSMVLAPVTVPLLAGWFGGLEISALELALRLALLIGGAEGVAFVVRRHAAPVLAAHGGKVDGIIVAALLVFAVATMADIRAQIAADVQAATLCLGLAFACNIALQAAGVVLLPGNLSQRLTVGLILGNRNVGLVWSALGAAASPRMALYFAATQFPIYLLPRLIETLIGRNTGKAKP</sequence>
<dbReference type="AlphaFoldDB" id="A0A0A3XZF0"/>
<accession>A0A0A3XZF0</accession>
<organism evidence="2 3">
    <name type="scientific">Bradyrhizobium japonicum</name>
    <dbReference type="NCBI Taxonomy" id="375"/>
    <lineage>
        <taxon>Bacteria</taxon>
        <taxon>Pseudomonadati</taxon>
        <taxon>Pseudomonadota</taxon>
        <taxon>Alphaproteobacteria</taxon>
        <taxon>Hyphomicrobiales</taxon>
        <taxon>Nitrobacteraceae</taxon>
        <taxon>Bradyrhizobium</taxon>
    </lineage>
</organism>
<dbReference type="EMBL" id="JRPN01000007">
    <property type="protein sequence ID" value="KGT79770.1"/>
    <property type="molecule type" value="Genomic_DNA"/>
</dbReference>
<keyword evidence="1" id="KW-0812">Transmembrane</keyword>
<dbReference type="Proteomes" id="UP000030377">
    <property type="component" value="Unassembled WGS sequence"/>
</dbReference>
<evidence type="ECO:0000313" key="2">
    <source>
        <dbReference type="EMBL" id="KGT79770.1"/>
    </source>
</evidence>
<feature type="transmembrane region" description="Helical" evidence="1">
    <location>
        <begin position="263"/>
        <end position="282"/>
    </location>
</feature>
<proteinExistence type="predicted"/>
<dbReference type="InterPro" id="IPR038770">
    <property type="entry name" value="Na+/solute_symporter_sf"/>
</dbReference>
<dbReference type="Gene3D" id="1.20.1530.20">
    <property type="match status" value="1"/>
</dbReference>
<feature type="transmembrane region" description="Helical" evidence="1">
    <location>
        <begin position="157"/>
        <end position="175"/>
    </location>
</feature>
<feature type="transmembrane region" description="Helical" evidence="1">
    <location>
        <begin position="68"/>
        <end position="89"/>
    </location>
</feature>
<feature type="transmembrane region" description="Helical" evidence="1">
    <location>
        <begin position="40"/>
        <end position="61"/>
    </location>
</feature>
<name>A0A0A3XZF0_BRAJP</name>
<gene>
    <name evidence="2" type="ORF">MA20_10800</name>
</gene>